<dbReference type="PANTHER" id="PTHR31126">
    <property type="entry name" value="TYROSINE-PROTEIN PHOSPHATASE"/>
    <property type="match status" value="1"/>
</dbReference>
<dbReference type="GO" id="GO:0004725">
    <property type="term" value="F:protein tyrosine phosphatase activity"/>
    <property type="evidence" value="ECO:0007669"/>
    <property type="project" value="UniProtKB-EC"/>
</dbReference>
<reference evidence="3 4" key="1">
    <citation type="submission" date="2020-03" db="EMBL/GenBank/DDBJ databases">
        <title>Sequencing the genomes of 1000 actinobacteria strains.</title>
        <authorList>
            <person name="Klenk H.-P."/>
        </authorList>
    </citation>
    <scope>NUCLEOTIDE SEQUENCE [LARGE SCALE GENOMIC DNA]</scope>
    <source>
        <strain evidence="3 4">DSM 16403</strain>
    </source>
</reference>
<dbReference type="InterPro" id="IPR026893">
    <property type="entry name" value="Tyr/Ser_Pase_IphP-type"/>
</dbReference>
<accession>A0A846RRM2</accession>
<comment type="caution">
    <text evidence="3">The sequence shown here is derived from an EMBL/GenBank/DDBJ whole genome shotgun (WGS) entry which is preliminary data.</text>
</comment>
<keyword evidence="3" id="KW-0378">Hydrolase</keyword>
<proteinExistence type="inferred from homology"/>
<dbReference type="Proteomes" id="UP000547458">
    <property type="component" value="Unassembled WGS sequence"/>
</dbReference>
<dbReference type="Gene3D" id="3.90.190.10">
    <property type="entry name" value="Protein tyrosine phosphatase superfamily"/>
    <property type="match status" value="1"/>
</dbReference>
<evidence type="ECO:0000256" key="1">
    <source>
        <dbReference type="ARBA" id="ARBA00009580"/>
    </source>
</evidence>
<dbReference type="AlphaFoldDB" id="A0A846RRM2"/>
<dbReference type="PANTHER" id="PTHR31126:SF1">
    <property type="entry name" value="TYROSINE SPECIFIC PROTEIN PHOSPHATASES DOMAIN-CONTAINING PROTEIN"/>
    <property type="match status" value="1"/>
</dbReference>
<feature type="domain" description="Tyrosine specific protein phosphatases" evidence="2">
    <location>
        <begin position="113"/>
        <end position="160"/>
    </location>
</feature>
<dbReference type="EMBL" id="JAATJL010000001">
    <property type="protein sequence ID" value="NJC20961.1"/>
    <property type="molecule type" value="Genomic_DNA"/>
</dbReference>
<dbReference type="InterPro" id="IPR029021">
    <property type="entry name" value="Prot-tyrosine_phosphatase-like"/>
</dbReference>
<dbReference type="InterPro" id="IPR016130">
    <property type="entry name" value="Tyr_Pase_AS"/>
</dbReference>
<name>A0A846RRM2_9MICC</name>
<dbReference type="EC" id="3.1.3.48" evidence="3"/>
<dbReference type="PROSITE" id="PS00383">
    <property type="entry name" value="TYR_PHOSPHATASE_1"/>
    <property type="match status" value="1"/>
</dbReference>
<evidence type="ECO:0000259" key="2">
    <source>
        <dbReference type="PROSITE" id="PS50056"/>
    </source>
</evidence>
<sequence length="240" mass="25407">MAGILNLRDIAEVTAGSPHAPARGKVYRSSQPFGWDAEATMDFLGRQGIETIVDLRSEREAGMVPWQVAHDAGIDVIAAPLDPTDADPAATMSLQTAEDLGNYYLSWLSARPDAVLNALQPIIDGRTTLVHCAAGKDRTGVITAVVLLVAGVEDELIIEDYAHTTGALPQILPALAELWSGQLPAHDVPKDLPVIMTAPGEAMATFLAGVRRDFGSIEDYLLGVGMSEADVAALRSGLRA</sequence>
<dbReference type="InterPro" id="IPR000387">
    <property type="entry name" value="Tyr_Pase_dom"/>
</dbReference>
<comment type="similarity">
    <text evidence="1">Belongs to the protein-tyrosine phosphatase family.</text>
</comment>
<dbReference type="PROSITE" id="PS50056">
    <property type="entry name" value="TYR_PHOSPHATASE_2"/>
    <property type="match status" value="1"/>
</dbReference>
<evidence type="ECO:0000313" key="4">
    <source>
        <dbReference type="Proteomes" id="UP000547458"/>
    </source>
</evidence>
<protein>
    <submittedName>
        <fullName evidence="3">Protein-tyrosine phosphatase</fullName>
        <ecNumber evidence="3">3.1.3.48</ecNumber>
    </submittedName>
</protein>
<keyword evidence="4" id="KW-1185">Reference proteome</keyword>
<dbReference type="Pfam" id="PF13350">
    <property type="entry name" value="Y_phosphatase3"/>
    <property type="match status" value="1"/>
</dbReference>
<dbReference type="SUPFAM" id="SSF52799">
    <property type="entry name" value="(Phosphotyrosine protein) phosphatases II"/>
    <property type="match status" value="1"/>
</dbReference>
<gene>
    <name evidence="3" type="ORF">BJ994_000037</name>
</gene>
<evidence type="ECO:0000313" key="3">
    <source>
        <dbReference type="EMBL" id="NJC20961.1"/>
    </source>
</evidence>
<dbReference type="RefSeq" id="WP_167990147.1">
    <property type="nucleotide sequence ID" value="NZ_JAATJL010000001.1"/>
</dbReference>
<organism evidence="3 4">
    <name type="scientific">Arthrobacter pigmenti</name>
    <dbReference type="NCBI Taxonomy" id="271432"/>
    <lineage>
        <taxon>Bacteria</taxon>
        <taxon>Bacillati</taxon>
        <taxon>Actinomycetota</taxon>
        <taxon>Actinomycetes</taxon>
        <taxon>Micrococcales</taxon>
        <taxon>Micrococcaceae</taxon>
        <taxon>Arthrobacter</taxon>
    </lineage>
</organism>